<organism evidence="2 3">
    <name type="scientific">Callosobruchus maculatus</name>
    <name type="common">Southern cowpea weevil</name>
    <name type="synonym">Pulse bruchid</name>
    <dbReference type="NCBI Taxonomy" id="64391"/>
    <lineage>
        <taxon>Eukaryota</taxon>
        <taxon>Metazoa</taxon>
        <taxon>Ecdysozoa</taxon>
        <taxon>Arthropoda</taxon>
        <taxon>Hexapoda</taxon>
        <taxon>Insecta</taxon>
        <taxon>Pterygota</taxon>
        <taxon>Neoptera</taxon>
        <taxon>Endopterygota</taxon>
        <taxon>Coleoptera</taxon>
        <taxon>Polyphaga</taxon>
        <taxon>Cucujiformia</taxon>
        <taxon>Chrysomeloidea</taxon>
        <taxon>Chrysomelidae</taxon>
        <taxon>Bruchinae</taxon>
        <taxon>Bruchini</taxon>
        <taxon>Callosobruchus</taxon>
    </lineage>
</organism>
<evidence type="ECO:0000313" key="3">
    <source>
        <dbReference type="Proteomes" id="UP000410492"/>
    </source>
</evidence>
<protein>
    <submittedName>
        <fullName evidence="2">Uncharacterized protein</fullName>
    </submittedName>
</protein>
<accession>A0A653DH34</accession>
<feature type="chain" id="PRO_5024918968" evidence="1">
    <location>
        <begin position="20"/>
        <end position="77"/>
    </location>
</feature>
<evidence type="ECO:0000256" key="1">
    <source>
        <dbReference type="SAM" id="SignalP"/>
    </source>
</evidence>
<sequence>MYRGRSGSIASFSFRLLLAELPMHSGKPKESLTKLFTVLACTREMLQNLRKGLCEDGSLMEITEADRTDSIRLVTVT</sequence>
<dbReference type="EMBL" id="CAACVG010012054">
    <property type="protein sequence ID" value="VEN59516.1"/>
    <property type="molecule type" value="Genomic_DNA"/>
</dbReference>
<reference evidence="2 3" key="1">
    <citation type="submission" date="2019-01" db="EMBL/GenBank/DDBJ databases">
        <authorList>
            <person name="Sayadi A."/>
        </authorList>
    </citation>
    <scope>NUCLEOTIDE SEQUENCE [LARGE SCALE GENOMIC DNA]</scope>
</reference>
<name>A0A653DH34_CALMS</name>
<keyword evidence="1" id="KW-0732">Signal</keyword>
<gene>
    <name evidence="2" type="ORF">CALMAC_LOCUS17499</name>
</gene>
<proteinExistence type="predicted"/>
<feature type="signal peptide" evidence="1">
    <location>
        <begin position="1"/>
        <end position="19"/>
    </location>
</feature>
<dbReference type="Proteomes" id="UP000410492">
    <property type="component" value="Unassembled WGS sequence"/>
</dbReference>
<evidence type="ECO:0000313" key="2">
    <source>
        <dbReference type="EMBL" id="VEN59516.1"/>
    </source>
</evidence>
<dbReference type="OrthoDB" id="428342at2759"/>
<keyword evidence="3" id="KW-1185">Reference proteome</keyword>
<dbReference type="AlphaFoldDB" id="A0A653DH34"/>